<sequence>MDFLKTLIISIFMLTTLNLPANADTELWNAVDVRIPLQKENIWLPSRFDTFTVSQLAPRFDGGLGILRFSLGPQWDFTPGFSLGLLGDIIYVGIPGGKSTQEYRFNIEPVFRGKFMPELKWIDRTRIEYRYFPTRSNWRVRNLLRLNWTGFSEAWIPYLANEVFIEYPQGFNQNRSILGVRHVFDRSLQMDMGYMQRWRKGNDNTWTADHILMLFLFFAPPDYAKDVHGGE</sequence>
<evidence type="ECO:0000256" key="1">
    <source>
        <dbReference type="SAM" id="SignalP"/>
    </source>
</evidence>
<protein>
    <recommendedName>
        <fullName evidence="4">DUF2490 domain-containing protein</fullName>
    </recommendedName>
</protein>
<dbReference type="Proteomes" id="UP000231019">
    <property type="component" value="Unassembled WGS sequence"/>
</dbReference>
<comment type="caution">
    <text evidence="2">The sequence shown here is derived from an EMBL/GenBank/DDBJ whole genome shotgun (WGS) entry which is preliminary data.</text>
</comment>
<proteinExistence type="predicted"/>
<evidence type="ECO:0000313" key="3">
    <source>
        <dbReference type="Proteomes" id="UP000231019"/>
    </source>
</evidence>
<dbReference type="InterPro" id="IPR019619">
    <property type="entry name" value="DUF2490"/>
</dbReference>
<reference evidence="2 3" key="1">
    <citation type="submission" date="2017-09" db="EMBL/GenBank/DDBJ databases">
        <title>Depth-based differentiation of microbial function through sediment-hosted aquifers and enrichment of novel symbionts in the deep terrestrial subsurface.</title>
        <authorList>
            <person name="Probst A.J."/>
            <person name="Ladd B."/>
            <person name="Jarett J.K."/>
            <person name="Geller-Mcgrath D.E."/>
            <person name="Sieber C.M."/>
            <person name="Emerson J.B."/>
            <person name="Anantharaman K."/>
            <person name="Thomas B.C."/>
            <person name="Malmstrom R."/>
            <person name="Stieglmeier M."/>
            <person name="Klingl A."/>
            <person name="Woyke T."/>
            <person name="Ryan C.M."/>
            <person name="Banfield J.F."/>
        </authorList>
    </citation>
    <scope>NUCLEOTIDE SEQUENCE [LARGE SCALE GENOMIC DNA]</scope>
    <source>
        <strain evidence="2">CG17_big_fil_post_rev_8_21_14_2_50_48_46</strain>
    </source>
</reference>
<accession>A0A2M7G971</accession>
<dbReference type="AlphaFoldDB" id="A0A2M7G971"/>
<keyword evidence="1" id="KW-0732">Signal</keyword>
<organism evidence="2 3">
    <name type="scientific">bacterium (Candidatus Blackallbacteria) CG17_big_fil_post_rev_8_21_14_2_50_48_46</name>
    <dbReference type="NCBI Taxonomy" id="2014261"/>
    <lineage>
        <taxon>Bacteria</taxon>
        <taxon>Candidatus Blackallbacteria</taxon>
    </lineage>
</organism>
<evidence type="ECO:0000313" key="2">
    <source>
        <dbReference type="EMBL" id="PIW18637.1"/>
    </source>
</evidence>
<dbReference type="Pfam" id="PF10677">
    <property type="entry name" value="DUF2490"/>
    <property type="match status" value="1"/>
</dbReference>
<name>A0A2M7G971_9BACT</name>
<feature type="signal peptide" evidence="1">
    <location>
        <begin position="1"/>
        <end position="23"/>
    </location>
</feature>
<evidence type="ECO:0008006" key="4">
    <source>
        <dbReference type="Google" id="ProtNLM"/>
    </source>
</evidence>
<feature type="chain" id="PRO_5014792367" description="DUF2490 domain-containing protein" evidence="1">
    <location>
        <begin position="24"/>
        <end position="231"/>
    </location>
</feature>
<dbReference type="EMBL" id="PFFQ01000012">
    <property type="protein sequence ID" value="PIW18637.1"/>
    <property type="molecule type" value="Genomic_DNA"/>
</dbReference>
<gene>
    <name evidence="2" type="ORF">COW36_04915</name>
</gene>